<accession>A0AAW0AXS5</accession>
<dbReference type="InterPro" id="IPR032675">
    <property type="entry name" value="LRR_dom_sf"/>
</dbReference>
<dbReference type="EMBL" id="JAWWNJ010000046">
    <property type="protein sequence ID" value="KAK7018375.1"/>
    <property type="molecule type" value="Genomic_DNA"/>
</dbReference>
<proteinExistence type="predicted"/>
<keyword evidence="2" id="KW-1185">Reference proteome</keyword>
<name>A0AAW0AXS5_9AGAR</name>
<reference evidence="1 2" key="1">
    <citation type="journal article" date="2024" name="J Genomics">
        <title>Draft genome sequencing and assembly of Favolaschia claudopus CIRM-BRFM 2984 isolated from oak limbs.</title>
        <authorList>
            <person name="Navarro D."/>
            <person name="Drula E."/>
            <person name="Chaduli D."/>
            <person name="Cazenave R."/>
            <person name="Ahrendt S."/>
            <person name="Wang J."/>
            <person name="Lipzen A."/>
            <person name="Daum C."/>
            <person name="Barry K."/>
            <person name="Grigoriev I.V."/>
            <person name="Favel A."/>
            <person name="Rosso M.N."/>
            <person name="Martin F."/>
        </authorList>
    </citation>
    <scope>NUCLEOTIDE SEQUENCE [LARGE SCALE GENOMIC DNA]</scope>
    <source>
        <strain evidence="1 2">CIRM-BRFM 2984</strain>
    </source>
</reference>
<dbReference type="AlphaFoldDB" id="A0AAW0AXS5"/>
<protein>
    <submittedName>
        <fullName evidence="1">F-box domain-containing protein</fullName>
    </submittedName>
</protein>
<sequence length="573" mass="65091">MERSAGVDTSLPSRRTTTTTAWEFEAKELDAQIAWHYAQIKILKAKRNAIVPLRRLPNELLIQILTIFAVEAHSDALYNLKWSKIMKVCHHWHELIMAAQHLWAYIDLKWKEKRLFDQLERSGAAPLSIKLDVYDHSVHYIPYIMQVCTRIRELNFEGEAKSIFEFIASLPEADLPILSALTLRVTMGLDRVPEGLPRNLPHSLFDGRLPRLRELTLASIAVPWSLLRGLTSLSLTETQDSSNSTPPTFSDLLDMLRACPQLSLLRLDDICPPSSHHPCDAVYLPSLQALRLRAFATSCQALLEHLHIPSNCTLSLFPSGLRSGAHIRGLLVPIRKHLRSPGAQTPLLLKLGRSGVTHCTTGFVASTVLPDMLFFDNIPLFLNCHPTSEGTLRQMLTKILNAVPSDAITHLDGRWANVFQPVTWRTVIAHLPSLEIIYLALNHGAVNCLTALCDIETIDPEHRIYPRIRRLHIRVLRLDETDNTITELLTILEEYLTALKRNGTVLERLEFDDDSYVLSYTAQDVRLQRMFALMEGEIIVGDRLYDPIEREKRIKAAEARHKAWVIENGFEIQ</sequence>
<dbReference type="Proteomes" id="UP001362999">
    <property type="component" value="Unassembled WGS sequence"/>
</dbReference>
<gene>
    <name evidence="1" type="ORF">R3P38DRAFT_1298735</name>
</gene>
<dbReference type="Gene3D" id="3.80.10.10">
    <property type="entry name" value="Ribonuclease Inhibitor"/>
    <property type="match status" value="1"/>
</dbReference>
<evidence type="ECO:0000313" key="2">
    <source>
        <dbReference type="Proteomes" id="UP001362999"/>
    </source>
</evidence>
<organism evidence="1 2">
    <name type="scientific">Favolaschia claudopus</name>
    <dbReference type="NCBI Taxonomy" id="2862362"/>
    <lineage>
        <taxon>Eukaryota</taxon>
        <taxon>Fungi</taxon>
        <taxon>Dikarya</taxon>
        <taxon>Basidiomycota</taxon>
        <taxon>Agaricomycotina</taxon>
        <taxon>Agaricomycetes</taxon>
        <taxon>Agaricomycetidae</taxon>
        <taxon>Agaricales</taxon>
        <taxon>Marasmiineae</taxon>
        <taxon>Mycenaceae</taxon>
        <taxon>Favolaschia</taxon>
    </lineage>
</organism>
<dbReference type="SUPFAM" id="SSF52047">
    <property type="entry name" value="RNI-like"/>
    <property type="match status" value="1"/>
</dbReference>
<evidence type="ECO:0000313" key="1">
    <source>
        <dbReference type="EMBL" id="KAK7018375.1"/>
    </source>
</evidence>
<comment type="caution">
    <text evidence="1">The sequence shown here is derived from an EMBL/GenBank/DDBJ whole genome shotgun (WGS) entry which is preliminary data.</text>
</comment>